<dbReference type="EMBL" id="BMAO01008528">
    <property type="protein sequence ID" value="GFR24575.1"/>
    <property type="molecule type" value="Genomic_DNA"/>
</dbReference>
<protein>
    <submittedName>
        <fullName evidence="1">Uncharacterized protein</fullName>
    </submittedName>
</protein>
<evidence type="ECO:0000313" key="2">
    <source>
        <dbReference type="Proteomes" id="UP000887116"/>
    </source>
</evidence>
<dbReference type="AlphaFoldDB" id="A0A8X6HLN2"/>
<sequence>MQGSESPSYLLHVNGAHTNRRDQIVYDPWYGSIQWTLELCHQRPGTAFVKGLLLGSEFVPRAPAESEFLLSVKGWSL</sequence>
<organism evidence="1 2">
    <name type="scientific">Trichonephila clavata</name>
    <name type="common">Joro spider</name>
    <name type="synonym">Nephila clavata</name>
    <dbReference type="NCBI Taxonomy" id="2740835"/>
    <lineage>
        <taxon>Eukaryota</taxon>
        <taxon>Metazoa</taxon>
        <taxon>Ecdysozoa</taxon>
        <taxon>Arthropoda</taxon>
        <taxon>Chelicerata</taxon>
        <taxon>Arachnida</taxon>
        <taxon>Araneae</taxon>
        <taxon>Araneomorphae</taxon>
        <taxon>Entelegynae</taxon>
        <taxon>Araneoidea</taxon>
        <taxon>Nephilidae</taxon>
        <taxon>Trichonephila</taxon>
    </lineage>
</organism>
<reference evidence="1" key="1">
    <citation type="submission" date="2020-07" db="EMBL/GenBank/DDBJ databases">
        <title>Multicomponent nature underlies the extraordinary mechanical properties of spider dragline silk.</title>
        <authorList>
            <person name="Kono N."/>
            <person name="Nakamura H."/>
            <person name="Mori M."/>
            <person name="Yoshida Y."/>
            <person name="Ohtoshi R."/>
            <person name="Malay A.D."/>
            <person name="Moran D.A.P."/>
            <person name="Tomita M."/>
            <person name="Numata K."/>
            <person name="Arakawa K."/>
        </authorList>
    </citation>
    <scope>NUCLEOTIDE SEQUENCE</scope>
</reference>
<comment type="caution">
    <text evidence="1">The sequence shown here is derived from an EMBL/GenBank/DDBJ whole genome shotgun (WGS) entry which is preliminary data.</text>
</comment>
<keyword evidence="2" id="KW-1185">Reference proteome</keyword>
<accession>A0A8X6HLN2</accession>
<name>A0A8X6HLN2_TRICU</name>
<evidence type="ECO:0000313" key="1">
    <source>
        <dbReference type="EMBL" id="GFR24575.1"/>
    </source>
</evidence>
<dbReference type="Proteomes" id="UP000887116">
    <property type="component" value="Unassembled WGS sequence"/>
</dbReference>
<dbReference type="OrthoDB" id="10415885at2759"/>
<gene>
    <name evidence="1" type="ORF">TNCT_642571</name>
</gene>
<proteinExistence type="predicted"/>